<reference evidence="13" key="1">
    <citation type="journal article" date="2014" name="Science">
        <title>Ancient hybridizations among the ancestral genomes of bread wheat.</title>
        <authorList>
            <consortium name="International Wheat Genome Sequencing Consortium,"/>
            <person name="Marcussen T."/>
            <person name="Sandve S.R."/>
            <person name="Heier L."/>
            <person name="Spannagl M."/>
            <person name="Pfeifer M."/>
            <person name="Jakobsen K.S."/>
            <person name="Wulff B.B."/>
            <person name="Steuernagel B."/>
            <person name="Mayer K.F."/>
            <person name="Olsen O.A."/>
        </authorList>
    </citation>
    <scope>NUCLEOTIDE SEQUENCE [LARGE SCALE GENOMIC DNA]</scope>
    <source>
        <strain evidence="13">cv. AL8/78</strain>
    </source>
</reference>
<keyword evidence="4" id="KW-1017">Isopeptide bond</keyword>
<evidence type="ECO:0000313" key="12">
    <source>
        <dbReference type="EnsemblPlants" id="AET7Gv20501000.2"/>
    </source>
</evidence>
<sequence length="165" mass="18150">MSKKGTDGEESMVVSAQTRKAKRGPPRKRNPCPGIRRVGGRIYDPKNGKTCHQCRQKTTDFTVACRQPRKKGLCPIHFCHKCLSNRYGEDAEDKAKEAGWTCPKCRGICNCSLCRKKKGETPTGILAHAAKALGHSSVHDLLIKSSEMVAAAQTLSSFPKKIKKV</sequence>
<evidence type="ECO:0000256" key="1">
    <source>
        <dbReference type="ARBA" id="ARBA00004123"/>
    </source>
</evidence>
<dbReference type="KEGG" id="ats:120967828"/>
<dbReference type="EnsemblPlants" id="AET7Gv20501000.2">
    <property type="protein sequence ID" value="AET7Gv20501000.2"/>
    <property type="gene ID" value="AET7Gv20501000"/>
</dbReference>
<dbReference type="RefSeq" id="XP_040250002.1">
    <property type="nucleotide sequence ID" value="XM_040394068.3"/>
</dbReference>
<evidence type="ECO:0000256" key="3">
    <source>
        <dbReference type="ARBA" id="ARBA00022490"/>
    </source>
</evidence>
<keyword evidence="5" id="KW-0597">Phosphoprotein</keyword>
<feature type="domain" description="Zinc-finger" evidence="11">
    <location>
        <begin position="43"/>
        <end position="142"/>
    </location>
</feature>
<feature type="region of interest" description="Disordered" evidence="10">
    <location>
        <begin position="1"/>
        <end position="38"/>
    </location>
</feature>
<dbReference type="GeneID" id="120967828"/>
<name>A0A453R8Q8_AEGTS</name>
<dbReference type="PANTHER" id="PTHR31169:SF31">
    <property type="entry name" value="ZINC-FINGER DOMAIN-CONTAINING PROTEIN"/>
    <property type="match status" value="1"/>
</dbReference>
<reference evidence="12" key="5">
    <citation type="journal article" date="2021" name="G3 (Bethesda)">
        <title>Aegilops tauschii genome assembly Aet v5.0 features greater sequence contiguity and improved annotation.</title>
        <authorList>
            <person name="Wang L."/>
            <person name="Zhu T."/>
            <person name="Rodriguez J.C."/>
            <person name="Deal K.R."/>
            <person name="Dubcovsky J."/>
            <person name="McGuire P.E."/>
            <person name="Lux T."/>
            <person name="Spannagl M."/>
            <person name="Mayer K.F.X."/>
            <person name="Baldrich P."/>
            <person name="Meyers B.C."/>
            <person name="Huo N."/>
            <person name="Gu Y.Q."/>
            <person name="Zhou H."/>
            <person name="Devos K.M."/>
            <person name="Bennetzen J.L."/>
            <person name="Unver T."/>
            <person name="Budak H."/>
            <person name="Gulick P.J."/>
            <person name="Galiba G."/>
            <person name="Kalapos B."/>
            <person name="Nelson D.R."/>
            <person name="Li P."/>
            <person name="You F.M."/>
            <person name="Luo M.C."/>
            <person name="Dvorak J."/>
        </authorList>
    </citation>
    <scope>NUCLEOTIDE SEQUENCE [LARGE SCALE GENOMIC DNA]</scope>
    <source>
        <strain evidence="12">cv. AL8/78</strain>
    </source>
</reference>
<evidence type="ECO:0000256" key="2">
    <source>
        <dbReference type="ARBA" id="ARBA00004496"/>
    </source>
</evidence>
<dbReference type="GO" id="GO:0005737">
    <property type="term" value="C:cytoplasm"/>
    <property type="evidence" value="ECO:0007669"/>
    <property type="project" value="UniProtKB-SubCell"/>
</dbReference>
<dbReference type="GO" id="GO:0006355">
    <property type="term" value="P:regulation of DNA-templated transcription"/>
    <property type="evidence" value="ECO:0007669"/>
    <property type="project" value="InterPro"/>
</dbReference>
<dbReference type="OrthoDB" id="298344at2759"/>
<feature type="compositionally biased region" description="Basic residues" evidence="10">
    <location>
        <begin position="19"/>
        <end position="30"/>
    </location>
</feature>
<comment type="subcellular location">
    <subcellularLocation>
        <location evidence="2">Cytoplasm</location>
    </subcellularLocation>
    <subcellularLocation>
        <location evidence="1">Nucleus</location>
    </subcellularLocation>
</comment>
<evidence type="ECO:0000256" key="6">
    <source>
        <dbReference type="ARBA" id="ARBA00022843"/>
    </source>
</evidence>
<organism evidence="12 13">
    <name type="scientific">Aegilops tauschii subsp. strangulata</name>
    <name type="common">Goatgrass</name>
    <dbReference type="NCBI Taxonomy" id="200361"/>
    <lineage>
        <taxon>Eukaryota</taxon>
        <taxon>Viridiplantae</taxon>
        <taxon>Streptophyta</taxon>
        <taxon>Embryophyta</taxon>
        <taxon>Tracheophyta</taxon>
        <taxon>Spermatophyta</taxon>
        <taxon>Magnoliopsida</taxon>
        <taxon>Liliopsida</taxon>
        <taxon>Poales</taxon>
        <taxon>Poaceae</taxon>
        <taxon>BOP clade</taxon>
        <taxon>Pooideae</taxon>
        <taxon>Triticodae</taxon>
        <taxon>Triticeae</taxon>
        <taxon>Triticinae</taxon>
        <taxon>Aegilops</taxon>
    </lineage>
</organism>
<reference evidence="12" key="4">
    <citation type="submission" date="2019-03" db="UniProtKB">
        <authorList>
            <consortium name="EnsemblPlants"/>
        </authorList>
    </citation>
    <scope>IDENTIFICATION</scope>
</reference>
<keyword evidence="3" id="KW-0963">Cytoplasm</keyword>
<protein>
    <recommendedName>
        <fullName evidence="11">Zinc-finger domain-containing protein</fullName>
    </recommendedName>
</protein>
<evidence type="ECO:0000256" key="5">
    <source>
        <dbReference type="ARBA" id="ARBA00022553"/>
    </source>
</evidence>
<keyword evidence="9" id="KW-0539">Nucleus</keyword>
<dbReference type="InterPro" id="IPR018866">
    <property type="entry name" value="Znf-4CXXC_R1"/>
</dbReference>
<dbReference type="Gramene" id="AET7Gv20501000.2">
    <property type="protein sequence ID" value="AET7Gv20501000.2"/>
    <property type="gene ID" value="AET7Gv20501000"/>
</dbReference>
<evidence type="ECO:0000256" key="10">
    <source>
        <dbReference type="SAM" id="MobiDB-lite"/>
    </source>
</evidence>
<keyword evidence="8" id="KW-0804">Transcription</keyword>
<dbReference type="InterPro" id="IPR040221">
    <property type="entry name" value="CDCA7/CDA7L"/>
</dbReference>
<dbReference type="PANTHER" id="PTHR31169">
    <property type="entry name" value="OS05G0300700 PROTEIN"/>
    <property type="match status" value="1"/>
</dbReference>
<proteinExistence type="predicted"/>
<dbReference type="OMA" id="DICNCGF"/>
<dbReference type="Pfam" id="PF10497">
    <property type="entry name" value="zf-4CXXC_R1"/>
    <property type="match status" value="1"/>
</dbReference>
<dbReference type="Proteomes" id="UP000015105">
    <property type="component" value="Chromosome 7D"/>
</dbReference>
<evidence type="ECO:0000313" key="13">
    <source>
        <dbReference type="Proteomes" id="UP000015105"/>
    </source>
</evidence>
<reference evidence="12" key="3">
    <citation type="journal article" date="2017" name="Nature">
        <title>Genome sequence of the progenitor of the wheat D genome Aegilops tauschii.</title>
        <authorList>
            <person name="Luo M.C."/>
            <person name="Gu Y.Q."/>
            <person name="Puiu D."/>
            <person name="Wang H."/>
            <person name="Twardziok S.O."/>
            <person name="Deal K.R."/>
            <person name="Huo N."/>
            <person name="Zhu T."/>
            <person name="Wang L."/>
            <person name="Wang Y."/>
            <person name="McGuire P.E."/>
            <person name="Liu S."/>
            <person name="Long H."/>
            <person name="Ramasamy R.K."/>
            <person name="Rodriguez J.C."/>
            <person name="Van S.L."/>
            <person name="Yuan L."/>
            <person name="Wang Z."/>
            <person name="Xia Z."/>
            <person name="Xiao L."/>
            <person name="Anderson O.D."/>
            <person name="Ouyang S."/>
            <person name="Liang Y."/>
            <person name="Zimin A.V."/>
            <person name="Pertea G."/>
            <person name="Qi P."/>
            <person name="Bennetzen J.L."/>
            <person name="Dai X."/>
            <person name="Dawson M.W."/>
            <person name="Muller H.G."/>
            <person name="Kugler K."/>
            <person name="Rivarola-Duarte L."/>
            <person name="Spannagl M."/>
            <person name="Mayer K.F.X."/>
            <person name="Lu F.H."/>
            <person name="Bevan M.W."/>
            <person name="Leroy P."/>
            <person name="Li P."/>
            <person name="You F.M."/>
            <person name="Sun Q."/>
            <person name="Liu Z."/>
            <person name="Lyons E."/>
            <person name="Wicker T."/>
            <person name="Salzberg S.L."/>
            <person name="Devos K.M."/>
            <person name="Dvorak J."/>
        </authorList>
    </citation>
    <scope>NUCLEOTIDE SEQUENCE [LARGE SCALE GENOMIC DNA]</scope>
    <source>
        <strain evidence="12">cv. AL8/78</strain>
    </source>
</reference>
<evidence type="ECO:0000256" key="8">
    <source>
        <dbReference type="ARBA" id="ARBA00023163"/>
    </source>
</evidence>
<keyword evidence="13" id="KW-1185">Reference proteome</keyword>
<evidence type="ECO:0000259" key="11">
    <source>
        <dbReference type="Pfam" id="PF10497"/>
    </source>
</evidence>
<evidence type="ECO:0000256" key="9">
    <source>
        <dbReference type="ARBA" id="ARBA00023242"/>
    </source>
</evidence>
<dbReference type="GO" id="GO:0005634">
    <property type="term" value="C:nucleus"/>
    <property type="evidence" value="ECO:0007669"/>
    <property type="project" value="UniProtKB-SubCell"/>
</dbReference>
<reference evidence="13" key="2">
    <citation type="journal article" date="2017" name="Nat. Plants">
        <title>The Aegilops tauschii genome reveals multiple impacts of transposons.</title>
        <authorList>
            <person name="Zhao G."/>
            <person name="Zou C."/>
            <person name="Li K."/>
            <person name="Wang K."/>
            <person name="Li T."/>
            <person name="Gao L."/>
            <person name="Zhang X."/>
            <person name="Wang H."/>
            <person name="Yang Z."/>
            <person name="Liu X."/>
            <person name="Jiang W."/>
            <person name="Mao L."/>
            <person name="Kong X."/>
            <person name="Jiao Y."/>
            <person name="Jia J."/>
        </authorList>
    </citation>
    <scope>NUCLEOTIDE SEQUENCE [LARGE SCALE GENOMIC DNA]</scope>
    <source>
        <strain evidence="13">cv. AL8/78</strain>
    </source>
</reference>
<accession>A0A453R8Q8</accession>
<keyword evidence="7" id="KW-0805">Transcription regulation</keyword>
<evidence type="ECO:0000256" key="4">
    <source>
        <dbReference type="ARBA" id="ARBA00022499"/>
    </source>
</evidence>
<dbReference type="AlphaFoldDB" id="A0A453R8Q8"/>
<keyword evidence="6" id="KW-0832">Ubl conjugation</keyword>
<evidence type="ECO:0000256" key="7">
    <source>
        <dbReference type="ARBA" id="ARBA00023015"/>
    </source>
</evidence>